<reference evidence="7" key="1">
    <citation type="submission" date="2023-03" db="EMBL/GenBank/DDBJ databases">
        <title>Mating type loci evolution in Malassezia.</title>
        <authorList>
            <person name="Coelho M.A."/>
        </authorList>
    </citation>
    <scope>NUCLEOTIDE SEQUENCE</scope>
    <source>
        <strain evidence="7">CBS 9431</strain>
    </source>
</reference>
<organism evidence="7 8">
    <name type="scientific">Malassezia japonica</name>
    <dbReference type="NCBI Taxonomy" id="223818"/>
    <lineage>
        <taxon>Eukaryota</taxon>
        <taxon>Fungi</taxon>
        <taxon>Dikarya</taxon>
        <taxon>Basidiomycota</taxon>
        <taxon>Ustilaginomycotina</taxon>
        <taxon>Malasseziomycetes</taxon>
        <taxon>Malasseziales</taxon>
        <taxon>Malasseziaceae</taxon>
        <taxon>Malassezia</taxon>
    </lineage>
</organism>
<dbReference type="InterPro" id="IPR035983">
    <property type="entry name" value="Hect_E3_ubiquitin_ligase"/>
</dbReference>
<feature type="domain" description="HECT" evidence="6">
    <location>
        <begin position="417"/>
        <end position="744"/>
    </location>
</feature>
<comment type="catalytic activity">
    <reaction evidence="1">
        <text>S-ubiquitinyl-[E2 ubiquitin-conjugating enzyme]-L-cysteine + [acceptor protein]-L-lysine = [E2 ubiquitin-conjugating enzyme]-L-cysteine + N(6)-ubiquitinyl-[acceptor protein]-L-lysine.</text>
        <dbReference type="EC" id="2.3.2.26"/>
    </reaction>
</comment>
<sequence length="744" mass="81167">MASLVVRDKTRGTSALGAWASLFAAPADPVAAVAGHEVYGDALDEPQQDTFTTHDPGELKDGTDVRTLHTCMDACVRAYRADALERHSEPLDAFVPLFQLVEVSLASPVMLYRLCIRGAVYDDAPLALLRMWLADASLPVLARTRLRDIVYGALDTAALHLEAAQRQADKEEAVAVYESRYTHQPIAVTDCALLAMDACDEDPQRIARIARSVDRRAWKQRSERVASMPTDRLASLASRTSSALSWRLAQHTPSGASQRAAQAPSYNNDETLLALLGALEHLWKANRARPAAAQCGIHTFYAVATELPFGLDEYVGWVNAPASEQGIYPLMDHPYVLSLGTKVQVIAWESQQALRQASTYAWMYPQTSTRHAIADGLQTASGMHSTPRAPVGDQGTLALQVRRDYLVEDSMGLLGLDALELHRPLKITFVDEIAQDAGGLRKEYLLLLCEELCHPTRGLFCDINEAPLHGVLWFAPKPLGESDTLPLYELLGMVLGLALLHQVTLPLRFPERMYASLLHRVVHHAPPACTLDALRAVHPQLASGLEQLLRYEDAHTSVEDAMGMTWSVHYADRLYELAPGGDAQSVTAANREAYATRIAEWMLHDAIDAPLGALARGFAQICAPPGARLARTPLALFLPAELETLLRGRDEHLLDVSALRASTAHVGFPPKATHGPSAAHENLDAFWDVWRALDAPSQHALLGFITGSPRVPAMGAACIGLRIQHVDDPYAALGAATERVPWST</sequence>
<evidence type="ECO:0000256" key="3">
    <source>
        <dbReference type="ARBA" id="ARBA00022679"/>
    </source>
</evidence>
<dbReference type="PANTHER" id="PTHR45700">
    <property type="entry name" value="UBIQUITIN-PROTEIN LIGASE E3C"/>
    <property type="match status" value="1"/>
</dbReference>
<name>A0AAF0EWT7_9BASI</name>
<protein>
    <recommendedName>
        <fullName evidence="2">HECT-type E3 ubiquitin transferase</fullName>
        <ecNumber evidence="2">2.3.2.26</ecNumber>
    </recommendedName>
</protein>
<dbReference type="PROSITE" id="PS50237">
    <property type="entry name" value="HECT"/>
    <property type="match status" value="1"/>
</dbReference>
<dbReference type="Gene3D" id="3.30.2160.10">
    <property type="entry name" value="Hect, E3 ligase catalytic domain"/>
    <property type="match status" value="1"/>
</dbReference>
<keyword evidence="8" id="KW-1185">Reference proteome</keyword>
<dbReference type="EMBL" id="CP119959">
    <property type="protein sequence ID" value="WFD38335.1"/>
    <property type="molecule type" value="Genomic_DNA"/>
</dbReference>
<dbReference type="SMART" id="SM00119">
    <property type="entry name" value="HECTc"/>
    <property type="match status" value="1"/>
</dbReference>
<dbReference type="EC" id="2.3.2.26" evidence="2"/>
<dbReference type="Pfam" id="PF00632">
    <property type="entry name" value="HECT"/>
    <property type="match status" value="1"/>
</dbReference>
<evidence type="ECO:0000256" key="4">
    <source>
        <dbReference type="ARBA" id="ARBA00022786"/>
    </source>
</evidence>
<dbReference type="GO" id="GO:0061630">
    <property type="term" value="F:ubiquitin protein ligase activity"/>
    <property type="evidence" value="ECO:0007669"/>
    <property type="project" value="UniProtKB-EC"/>
</dbReference>
<dbReference type="GeneID" id="85224935"/>
<keyword evidence="4 5" id="KW-0833">Ubl conjugation pathway</keyword>
<proteinExistence type="predicted"/>
<evidence type="ECO:0000313" key="8">
    <source>
        <dbReference type="Proteomes" id="UP001217754"/>
    </source>
</evidence>
<evidence type="ECO:0000256" key="1">
    <source>
        <dbReference type="ARBA" id="ARBA00000885"/>
    </source>
</evidence>
<evidence type="ECO:0000259" key="6">
    <source>
        <dbReference type="PROSITE" id="PS50237"/>
    </source>
</evidence>
<evidence type="ECO:0000256" key="2">
    <source>
        <dbReference type="ARBA" id="ARBA00012485"/>
    </source>
</evidence>
<dbReference type="RefSeq" id="XP_060121232.1">
    <property type="nucleotide sequence ID" value="XM_060265249.1"/>
</dbReference>
<dbReference type="InterPro" id="IPR044611">
    <property type="entry name" value="E3A/B/C-like"/>
</dbReference>
<accession>A0AAF0EWT7</accession>
<dbReference type="InterPro" id="IPR000569">
    <property type="entry name" value="HECT_dom"/>
</dbReference>
<evidence type="ECO:0000256" key="5">
    <source>
        <dbReference type="PROSITE-ProRule" id="PRU00104"/>
    </source>
</evidence>
<dbReference type="SUPFAM" id="SSF56204">
    <property type="entry name" value="Hect, E3 ligase catalytic domain"/>
    <property type="match status" value="1"/>
</dbReference>
<dbReference type="Gene3D" id="3.30.2410.10">
    <property type="entry name" value="Hect, E3 ligase catalytic domain"/>
    <property type="match status" value="1"/>
</dbReference>
<dbReference type="GO" id="GO:0000209">
    <property type="term" value="P:protein polyubiquitination"/>
    <property type="evidence" value="ECO:0007669"/>
    <property type="project" value="InterPro"/>
</dbReference>
<dbReference type="Proteomes" id="UP001217754">
    <property type="component" value="Chromosome 2"/>
</dbReference>
<keyword evidence="3 7" id="KW-0808">Transferase</keyword>
<dbReference type="AlphaFoldDB" id="A0AAF0EWT7"/>
<dbReference type="Gene3D" id="3.90.1750.10">
    <property type="entry name" value="Hect, E3 ligase catalytic domains"/>
    <property type="match status" value="1"/>
</dbReference>
<comment type="caution">
    <text evidence="5">Lacks conserved residue(s) required for the propagation of feature annotation.</text>
</comment>
<evidence type="ECO:0000313" key="7">
    <source>
        <dbReference type="EMBL" id="WFD38335.1"/>
    </source>
</evidence>
<gene>
    <name evidence="7" type="primary">HUL4</name>
    <name evidence="7" type="ORF">MJAP1_001286</name>
</gene>
<keyword evidence="7" id="KW-0012">Acyltransferase</keyword>